<proteinExistence type="predicted"/>
<dbReference type="BioCyc" id="CORYNE:G18NG-10982-MONOMER"/>
<dbReference type="Gene3D" id="3.40.50.410">
    <property type="entry name" value="von Willebrand factor, type A domain"/>
    <property type="match status" value="1"/>
</dbReference>
<organism evidence="3 4">
    <name type="scientific">Corynebacterium glutamicum (strain ATCC 13032 / DSM 20300 / JCM 1318 / BCRC 11384 / CCUG 27702 / LMG 3730 / NBRC 12168 / NCIMB 10025 / NRRL B-2784 / 534)</name>
    <dbReference type="NCBI Taxonomy" id="196627"/>
    <lineage>
        <taxon>Bacteria</taxon>
        <taxon>Bacillati</taxon>
        <taxon>Actinomycetota</taxon>
        <taxon>Actinomycetes</taxon>
        <taxon>Mycobacteriales</taxon>
        <taxon>Corynebacteriaceae</taxon>
        <taxon>Corynebacterium</taxon>
    </lineage>
</organism>
<gene>
    <name evidence="3" type="ordered locus">Cgl1403</name>
</gene>
<keyword evidence="1" id="KW-0732">Signal</keyword>
<dbReference type="Gene3D" id="3.40.190.10">
    <property type="entry name" value="Periplasmic binding protein-like II"/>
    <property type="match status" value="2"/>
</dbReference>
<dbReference type="PANTHER" id="PTHR10579">
    <property type="entry name" value="CALCIUM-ACTIVATED CHLORIDE CHANNEL REGULATOR"/>
    <property type="match status" value="1"/>
</dbReference>
<protein>
    <recommendedName>
        <fullName evidence="2">VWFA domain-containing protein</fullName>
    </recommendedName>
</protein>
<sequence>MKNLVKGTALGLSLVLLAGCSTVSDSIDSLGGGLGGSSETLKIVAATELEDLQPAIEQASDDLGFDIELSFPGGTLSNSQALMDGAFDQDYDATWFATNRYVDLIGASNKLGETTKIATSPVAFGVKTSMAQELGWDQRQPTWEELGQASQTQDFTFGMTDPATSNSGFSALVAMATAYADTGQALTTNDIPAIAEPMSTSLSGQTITSGSSGWLKDTFLEQPDRANAIINYESVLHTMISEDGADITVVVPADGVVSADYPLSTITGSDQGEHVAELAGWFAEHPDALTDTYRRPTTANATLPAELSSQTIIEAPFPGSKTVTDALIDAYTNQFRVPGETTFVLDVSGSMLGQRITLLKDTMSDLISGGATTDLANVSLRDREKVSIIPFSFGPHEVISETLGAVGSPSRTDLQQRVEALQADGGTGIYDAVLAAYAESAGGDYIPSIVLMTDGELTAGRTYDQFLTEWNALPSNIRSIPVFVILYGEANVADMEQLAATTGGETFDAINGDLDEAFKEIRAYQ</sequence>
<dbReference type="EMBL" id="BA000036">
    <property type="protein sequence ID" value="BAB98796.1"/>
    <property type="molecule type" value="Genomic_DNA"/>
</dbReference>
<dbReference type="Pfam" id="PF13519">
    <property type="entry name" value="VWA_2"/>
    <property type="match status" value="1"/>
</dbReference>
<dbReference type="PROSITE" id="PS50234">
    <property type="entry name" value="VWFA"/>
    <property type="match status" value="1"/>
</dbReference>
<dbReference type="SUPFAM" id="SSF53850">
    <property type="entry name" value="Periplasmic binding protein-like II"/>
    <property type="match status" value="1"/>
</dbReference>
<name>Q8NQN1_CORGL</name>
<feature type="signal peptide" evidence="1">
    <location>
        <begin position="1"/>
        <end position="18"/>
    </location>
</feature>
<dbReference type="GeneID" id="1019379"/>
<dbReference type="KEGG" id="cgl:Cgl1403"/>
<feature type="domain" description="VWFA" evidence="2">
    <location>
        <begin position="340"/>
        <end position="525"/>
    </location>
</feature>
<dbReference type="RefSeq" id="WP_011014339.1">
    <property type="nucleotide sequence ID" value="NC_003450.3"/>
</dbReference>
<accession>Q8NQN1</accession>
<dbReference type="PATRIC" id="fig|196627.13.peg.1372"/>
<feature type="chain" id="PRO_5039271302" description="VWFA domain-containing protein" evidence="1">
    <location>
        <begin position="19"/>
        <end position="525"/>
    </location>
</feature>
<dbReference type="KEGG" id="cgb:cg1590"/>
<dbReference type="eggNOG" id="COG1840">
    <property type="taxonomic scope" value="Bacteria"/>
</dbReference>
<dbReference type="HOGENOM" id="CLU_029847_1_0_11"/>
<dbReference type="SUPFAM" id="SSF53300">
    <property type="entry name" value="vWA-like"/>
    <property type="match status" value="1"/>
</dbReference>
<dbReference type="InterPro" id="IPR002035">
    <property type="entry name" value="VWF_A"/>
</dbReference>
<dbReference type="OrthoDB" id="3170630at2"/>
<dbReference type="InterPro" id="IPR051266">
    <property type="entry name" value="CLCR"/>
</dbReference>
<dbReference type="InterPro" id="IPR036465">
    <property type="entry name" value="vWFA_dom_sf"/>
</dbReference>
<keyword evidence="4" id="KW-1185">Reference proteome</keyword>
<evidence type="ECO:0000259" key="2">
    <source>
        <dbReference type="PROSITE" id="PS50234"/>
    </source>
</evidence>
<dbReference type="Pfam" id="PF13531">
    <property type="entry name" value="SBP_bac_11"/>
    <property type="match status" value="1"/>
</dbReference>
<dbReference type="SMART" id="SM00327">
    <property type="entry name" value="VWA"/>
    <property type="match status" value="1"/>
</dbReference>
<dbReference type="STRING" id="196627.cg1590"/>
<evidence type="ECO:0000256" key="1">
    <source>
        <dbReference type="SAM" id="SignalP"/>
    </source>
</evidence>
<dbReference type="AlphaFoldDB" id="Q8NQN1"/>
<dbReference type="PROSITE" id="PS51257">
    <property type="entry name" value="PROKAR_LIPOPROTEIN"/>
    <property type="match status" value="1"/>
</dbReference>
<evidence type="ECO:0000313" key="3">
    <source>
        <dbReference type="EMBL" id="BAB98796.1"/>
    </source>
</evidence>
<dbReference type="eggNOG" id="COG2304">
    <property type="taxonomic scope" value="Bacteria"/>
</dbReference>
<dbReference type="PANTHER" id="PTHR10579:SF43">
    <property type="entry name" value="ZINC FINGER (C3HC4-TYPE RING FINGER) FAMILY PROTEIN"/>
    <property type="match status" value="1"/>
</dbReference>
<reference evidence="4" key="1">
    <citation type="journal article" date="2003" name="Appl. Microbiol. Biotechnol.">
        <title>The Corynebacterium glutamicum genome: features and impacts on biotechnological processes.</title>
        <authorList>
            <person name="Ikeda M."/>
            <person name="Nakagawa S."/>
        </authorList>
    </citation>
    <scope>NUCLEOTIDE SEQUENCE [LARGE SCALE GENOMIC DNA]</scope>
    <source>
        <strain evidence="4">ATCC 13032 / DSM 20300 / BCRC 11384 / JCM 1318 / LMG 3730 / NCIMB 10025</strain>
    </source>
</reference>
<dbReference type="Proteomes" id="UP000000582">
    <property type="component" value="Chromosome"/>
</dbReference>
<evidence type="ECO:0000313" key="4">
    <source>
        <dbReference type="Proteomes" id="UP000000582"/>
    </source>
</evidence>
<accession>Q6M5G8</accession>